<evidence type="ECO:0000313" key="12">
    <source>
        <dbReference type="EMBL" id="KAF9756340.1"/>
    </source>
</evidence>
<evidence type="ECO:0000256" key="10">
    <source>
        <dbReference type="RuleBase" id="RU361168"/>
    </source>
</evidence>
<dbReference type="Pfam" id="PF16499">
    <property type="entry name" value="Melibiase_2"/>
    <property type="match status" value="2"/>
</dbReference>
<evidence type="ECO:0000256" key="4">
    <source>
        <dbReference type="ARBA" id="ARBA00009743"/>
    </source>
</evidence>
<dbReference type="GO" id="GO:0005576">
    <property type="term" value="C:extracellular region"/>
    <property type="evidence" value="ECO:0007669"/>
    <property type="project" value="UniProtKB-SubCell"/>
</dbReference>
<dbReference type="PRINTS" id="PR00740">
    <property type="entry name" value="GLHYDRLASE27"/>
</dbReference>
<protein>
    <recommendedName>
        <fullName evidence="10">Alpha-galactosidase</fullName>
        <ecNumber evidence="10">3.2.1.22</ecNumber>
    </recommendedName>
    <alternativeName>
        <fullName evidence="10">Melibiase</fullName>
    </alternativeName>
</protein>
<comment type="catalytic activity">
    <reaction evidence="1 10">
        <text>Hydrolysis of terminal, non-reducing alpha-D-galactose residues in alpha-D-galactosides, including galactose oligosaccharides, galactomannans and galactolipids.</text>
        <dbReference type="EC" id="3.2.1.22"/>
    </reaction>
</comment>
<organism evidence="12 13">
    <name type="scientific">Bionectria ochroleuca</name>
    <name type="common">Gliocladium roseum</name>
    <dbReference type="NCBI Taxonomy" id="29856"/>
    <lineage>
        <taxon>Eukaryota</taxon>
        <taxon>Fungi</taxon>
        <taxon>Dikarya</taxon>
        <taxon>Ascomycota</taxon>
        <taxon>Pezizomycotina</taxon>
        <taxon>Sordariomycetes</taxon>
        <taxon>Hypocreomycetidae</taxon>
        <taxon>Hypocreales</taxon>
        <taxon>Bionectriaceae</taxon>
        <taxon>Clonostachys</taxon>
    </lineage>
</organism>
<accession>A0A8H7NIJ9</accession>
<dbReference type="PANTHER" id="PTHR11452">
    <property type="entry name" value="ALPHA-GALACTOSIDASE/ALPHA-N-ACETYLGALACTOSAMINIDASE"/>
    <property type="match status" value="1"/>
</dbReference>
<keyword evidence="10" id="KW-1015">Disulfide bond</keyword>
<dbReference type="SUPFAM" id="SSF51445">
    <property type="entry name" value="(Trans)glycosidases"/>
    <property type="match status" value="1"/>
</dbReference>
<dbReference type="AlphaFoldDB" id="A0A8H7NIJ9"/>
<dbReference type="PROSITE" id="PS00512">
    <property type="entry name" value="ALPHA_GALACTOSIDASE"/>
    <property type="match status" value="1"/>
</dbReference>
<dbReference type="Gene3D" id="2.60.40.1180">
    <property type="entry name" value="Golgi alpha-mannosidase II"/>
    <property type="match status" value="1"/>
</dbReference>
<evidence type="ECO:0000256" key="9">
    <source>
        <dbReference type="ARBA" id="ARBA00023295"/>
    </source>
</evidence>
<sequence>MASGAAALVSPDGIGRLPALGWSSWNEYGCDINETVLLRVSELVVDLGLQELGYEYINIDDCWSDKEKRRDNSTGRILVDKVKFPNGIDGLAEEVHAKGLKLGIYSDAGTLTCGGYEGSLGHEEVDAATFADWGVDYLKYDNCNVPEEWTDEYIYYPEDPNNVIPPLAIATASPRRPSATIGCVTPCFTRTAPSSTPSAPGATPALSSGAMERATHGACLAISTPSGRASTITAGGVLPILNQAARHWNDTGFWGHNDWDMLEVGNGNLTYEESRSHFALWAALKSPLIIGTKLEGVKPEILEILKNRELIEFNQDKVYSDSVRPYGLNGSVPITTPDIVDPPNKYVGASVKGLHVFLLNTEDQEREFAVDFKEVPGLRSARHVNYLVHDMWTGEDIGEAKKKIKIKISAHDTAALRFTTIDGQHPNPNWTPSLG</sequence>
<dbReference type="InterPro" id="IPR041233">
    <property type="entry name" value="Melibiase_C"/>
</dbReference>
<dbReference type="GO" id="GO:0005975">
    <property type="term" value="P:carbohydrate metabolic process"/>
    <property type="evidence" value="ECO:0007669"/>
    <property type="project" value="InterPro"/>
</dbReference>
<dbReference type="SUPFAM" id="SSF51011">
    <property type="entry name" value="Glycosyl hydrolase domain"/>
    <property type="match status" value="1"/>
</dbReference>
<evidence type="ECO:0000256" key="7">
    <source>
        <dbReference type="ARBA" id="ARBA00022801"/>
    </source>
</evidence>
<dbReference type="Pfam" id="PF17801">
    <property type="entry name" value="Melibiase_C"/>
    <property type="match status" value="1"/>
</dbReference>
<evidence type="ECO:0000256" key="6">
    <source>
        <dbReference type="ARBA" id="ARBA00022729"/>
    </source>
</evidence>
<keyword evidence="5" id="KW-0964">Secreted</keyword>
<evidence type="ECO:0000256" key="2">
    <source>
        <dbReference type="ARBA" id="ARBA00003969"/>
    </source>
</evidence>
<evidence type="ECO:0000256" key="8">
    <source>
        <dbReference type="ARBA" id="ARBA00023180"/>
    </source>
</evidence>
<proteinExistence type="inferred from homology"/>
<keyword evidence="7 10" id="KW-0378">Hydrolase</keyword>
<dbReference type="Proteomes" id="UP000616885">
    <property type="component" value="Unassembled WGS sequence"/>
</dbReference>
<gene>
    <name evidence="12" type="ORF">IM811_007284</name>
</gene>
<dbReference type="InterPro" id="IPR013780">
    <property type="entry name" value="Glyco_hydro_b"/>
</dbReference>
<dbReference type="PANTHER" id="PTHR11452:SF61">
    <property type="entry name" value="ALPHA-GALACTOSIDASE B-RELATED"/>
    <property type="match status" value="1"/>
</dbReference>
<keyword evidence="8" id="KW-0325">Glycoprotein</keyword>
<dbReference type="InterPro" id="IPR002241">
    <property type="entry name" value="Glyco_hydro_27"/>
</dbReference>
<dbReference type="CDD" id="cd14792">
    <property type="entry name" value="GH27"/>
    <property type="match status" value="1"/>
</dbReference>
<dbReference type="EMBL" id="JADCTT010000002">
    <property type="protein sequence ID" value="KAF9756340.1"/>
    <property type="molecule type" value="Genomic_DNA"/>
</dbReference>
<evidence type="ECO:0000256" key="5">
    <source>
        <dbReference type="ARBA" id="ARBA00022525"/>
    </source>
</evidence>
<dbReference type="EC" id="3.2.1.22" evidence="10"/>
<comment type="subcellular location">
    <subcellularLocation>
        <location evidence="3">Secreted</location>
    </subcellularLocation>
</comment>
<comment type="function">
    <text evidence="2">Hydrolyzes a variety of simple alpha-D-galactoside as well as more complex molecules such as oligosaccharides and polysaccharides.</text>
</comment>
<keyword evidence="6" id="KW-0732">Signal</keyword>
<evidence type="ECO:0000313" key="13">
    <source>
        <dbReference type="Proteomes" id="UP000616885"/>
    </source>
</evidence>
<keyword evidence="9 10" id="KW-0326">Glycosidase</keyword>
<reference evidence="12" key="1">
    <citation type="submission" date="2020-10" db="EMBL/GenBank/DDBJ databases">
        <title>High-Quality Genome Resource of Clonostachys rosea strain S41 by Oxford Nanopore Long-Read Sequencing.</title>
        <authorList>
            <person name="Wang H."/>
        </authorList>
    </citation>
    <scope>NUCLEOTIDE SEQUENCE</scope>
    <source>
        <strain evidence="12">S41</strain>
    </source>
</reference>
<dbReference type="Gene3D" id="3.20.20.70">
    <property type="entry name" value="Aldolase class I"/>
    <property type="match status" value="1"/>
</dbReference>
<comment type="caution">
    <text evidence="12">The sequence shown here is derived from an EMBL/GenBank/DDBJ whole genome shotgun (WGS) entry which is preliminary data.</text>
</comment>
<name>A0A8H7NIJ9_BIOOC</name>
<dbReference type="InterPro" id="IPR013785">
    <property type="entry name" value="Aldolase_TIM"/>
</dbReference>
<dbReference type="GO" id="GO:0004557">
    <property type="term" value="F:alpha-galactosidase activity"/>
    <property type="evidence" value="ECO:0007669"/>
    <property type="project" value="UniProtKB-EC"/>
</dbReference>
<evidence type="ECO:0000256" key="1">
    <source>
        <dbReference type="ARBA" id="ARBA00001255"/>
    </source>
</evidence>
<dbReference type="InterPro" id="IPR017853">
    <property type="entry name" value="GH"/>
</dbReference>
<comment type="similarity">
    <text evidence="4 10">Belongs to the glycosyl hydrolase 27 family.</text>
</comment>
<dbReference type="InterPro" id="IPR000111">
    <property type="entry name" value="Glyco_hydro_27/36_CS"/>
</dbReference>
<evidence type="ECO:0000256" key="3">
    <source>
        <dbReference type="ARBA" id="ARBA00004613"/>
    </source>
</evidence>
<evidence type="ECO:0000259" key="11">
    <source>
        <dbReference type="Pfam" id="PF17801"/>
    </source>
</evidence>
<feature type="domain" description="Alpha galactosidase C-terminal" evidence="11">
    <location>
        <begin position="347"/>
        <end position="418"/>
    </location>
</feature>